<evidence type="ECO:0000313" key="3">
    <source>
        <dbReference type="EMBL" id="TVT22011.1"/>
    </source>
</evidence>
<feature type="domain" description="CHAD" evidence="2">
    <location>
        <begin position="216"/>
        <end position="496"/>
    </location>
</feature>
<sequence>MNSPTPMTVVERERKFDLDADQPVPRLDGVGPVAAQREPVETTLHATYFDTPGYRLARARTTLRRRTGGGDEGWHLKRPVADEAREEVHLPLDSGTDTVPEGLRELVESVLGGEELAPVVHLKTVRRSHDLVNAEGAVLATLTDDQVSGETAGDVLHLDGWRELEVELAPSADPALLGTLGDALVAAGARPGHWPSKLRRLLGDRVPSDEEAPGRRSNAGDVVVAYLRGQLAAVREHDLGVRRDDEDSVHQLRVAMRRMRSALTVFRHVLDRAATRGVSAELKWAAGELSPARDTEVLHAYLAERLAGLPAEALVGDAAARLDAHFEQQATEARARAREALKGGRYAALIGSLEQLLAEPPLTARAAEPAKAELGRAIERAHRKLSRAVERLGELEPGPDLDAGLHEVRKKAKRARYGAEAVEPVAGKGLRRWQQSVKAVQRTLGGHHDSVVAREVLRDLGGTPGAFSYGVLYDRELGRAAALHQRFTEQWREVSPP</sequence>
<dbReference type="AlphaFoldDB" id="A0A558ACL5"/>
<proteinExistence type="predicted"/>
<evidence type="ECO:0000313" key="4">
    <source>
        <dbReference type="Proteomes" id="UP000318578"/>
    </source>
</evidence>
<dbReference type="PANTHER" id="PTHR39339">
    <property type="entry name" value="SLR1444 PROTEIN"/>
    <property type="match status" value="1"/>
</dbReference>
<gene>
    <name evidence="3" type="ORF">FNH06_14690</name>
</gene>
<dbReference type="Proteomes" id="UP000318578">
    <property type="component" value="Unassembled WGS sequence"/>
</dbReference>
<reference evidence="3 4" key="1">
    <citation type="submission" date="2019-07" db="EMBL/GenBank/DDBJ databases">
        <title>New species of Amycolatopsis and Streptomyces.</title>
        <authorList>
            <person name="Duangmal K."/>
            <person name="Teo W.F.A."/>
            <person name="Lipun K."/>
        </authorList>
    </citation>
    <scope>NUCLEOTIDE SEQUENCE [LARGE SCALE GENOMIC DNA]</scope>
    <source>
        <strain evidence="3 4">JCM 30562</strain>
    </source>
</reference>
<evidence type="ECO:0000259" key="2">
    <source>
        <dbReference type="PROSITE" id="PS51708"/>
    </source>
</evidence>
<dbReference type="EMBL" id="VJZA01000021">
    <property type="protein sequence ID" value="TVT22011.1"/>
    <property type="molecule type" value="Genomic_DNA"/>
</dbReference>
<dbReference type="CDD" id="cd07374">
    <property type="entry name" value="CYTH-like_Pase"/>
    <property type="match status" value="1"/>
</dbReference>
<dbReference type="PROSITE" id="PS51707">
    <property type="entry name" value="CYTH"/>
    <property type="match status" value="1"/>
</dbReference>
<dbReference type="RefSeq" id="WP_144638605.1">
    <property type="nucleotide sequence ID" value="NZ_BNAX01000005.1"/>
</dbReference>
<dbReference type="InterPro" id="IPR007899">
    <property type="entry name" value="CHAD_dom"/>
</dbReference>
<name>A0A558ACL5_9PSEU</name>
<dbReference type="Gene3D" id="2.40.320.10">
    <property type="entry name" value="Hypothetical Protein Pfu-838710-001"/>
    <property type="match status" value="1"/>
</dbReference>
<feature type="domain" description="CYTH" evidence="1">
    <location>
        <begin position="9"/>
        <end position="208"/>
    </location>
</feature>
<dbReference type="SUPFAM" id="SSF55154">
    <property type="entry name" value="CYTH-like phosphatases"/>
    <property type="match status" value="1"/>
</dbReference>
<evidence type="ECO:0000259" key="1">
    <source>
        <dbReference type="PROSITE" id="PS51707"/>
    </source>
</evidence>
<dbReference type="PROSITE" id="PS51708">
    <property type="entry name" value="CHAD"/>
    <property type="match status" value="1"/>
</dbReference>
<dbReference type="SMART" id="SM01118">
    <property type="entry name" value="CYTH"/>
    <property type="match status" value="1"/>
</dbReference>
<dbReference type="InterPro" id="IPR033469">
    <property type="entry name" value="CYTH-like_dom_sf"/>
</dbReference>
<keyword evidence="4" id="KW-1185">Reference proteome</keyword>
<comment type="caution">
    <text evidence="3">The sequence shown here is derived from an EMBL/GenBank/DDBJ whole genome shotgun (WGS) entry which is preliminary data.</text>
</comment>
<dbReference type="Gene3D" id="1.40.20.10">
    <property type="entry name" value="CHAD domain"/>
    <property type="match status" value="1"/>
</dbReference>
<dbReference type="OrthoDB" id="9777271at2"/>
<dbReference type="InterPro" id="IPR038186">
    <property type="entry name" value="CHAD_dom_sf"/>
</dbReference>
<accession>A0A558ACL5</accession>
<dbReference type="InterPro" id="IPR023577">
    <property type="entry name" value="CYTH_domain"/>
</dbReference>
<dbReference type="SMART" id="SM00880">
    <property type="entry name" value="CHAD"/>
    <property type="match status" value="1"/>
</dbReference>
<protein>
    <submittedName>
        <fullName evidence="3">CYTH and CHAD domain-containing protein</fullName>
    </submittedName>
</protein>
<dbReference type="Pfam" id="PF01928">
    <property type="entry name" value="CYTH"/>
    <property type="match status" value="1"/>
</dbReference>
<dbReference type="PANTHER" id="PTHR39339:SF1">
    <property type="entry name" value="CHAD DOMAIN-CONTAINING PROTEIN"/>
    <property type="match status" value="1"/>
</dbReference>
<dbReference type="Pfam" id="PF05235">
    <property type="entry name" value="CHAD"/>
    <property type="match status" value="1"/>
</dbReference>
<organism evidence="3 4">
    <name type="scientific">Amycolatopsis acidiphila</name>
    <dbReference type="NCBI Taxonomy" id="715473"/>
    <lineage>
        <taxon>Bacteria</taxon>
        <taxon>Bacillati</taxon>
        <taxon>Actinomycetota</taxon>
        <taxon>Actinomycetes</taxon>
        <taxon>Pseudonocardiales</taxon>
        <taxon>Pseudonocardiaceae</taxon>
        <taxon>Amycolatopsis</taxon>
    </lineage>
</organism>